<keyword evidence="5 10" id="KW-0378">Hydrolase</keyword>
<comment type="function">
    <text evidence="7">Degrades free oligosaccharides in the vacuole.</text>
</comment>
<dbReference type="PANTHER" id="PTHR46017">
    <property type="entry name" value="ALPHA-MANNOSIDASE 2C1"/>
    <property type="match status" value="1"/>
</dbReference>
<dbReference type="EMBL" id="KN819825">
    <property type="protein sequence ID" value="KIJ07647.1"/>
    <property type="molecule type" value="Genomic_DNA"/>
</dbReference>
<name>A0A0C9TIB5_PAXIN</name>
<comment type="catalytic activity">
    <reaction evidence="1">
        <text>Hydrolysis of terminal, non-reducing alpha-D-mannose residues in alpha-D-mannosides.</text>
        <dbReference type="EC" id="3.2.1.24"/>
    </reaction>
</comment>
<evidence type="ECO:0000256" key="8">
    <source>
        <dbReference type="ARBA" id="ARBA00071615"/>
    </source>
</evidence>
<dbReference type="SUPFAM" id="SSF88688">
    <property type="entry name" value="Families 57/38 glycoside transferase middle domain"/>
    <property type="match status" value="1"/>
</dbReference>
<evidence type="ECO:0000256" key="4">
    <source>
        <dbReference type="ARBA" id="ARBA00022723"/>
    </source>
</evidence>
<evidence type="ECO:0000313" key="11">
    <source>
        <dbReference type="Proteomes" id="UP000053647"/>
    </source>
</evidence>
<dbReference type="GO" id="GO:0046872">
    <property type="term" value="F:metal ion binding"/>
    <property type="evidence" value="ECO:0007669"/>
    <property type="project" value="UniProtKB-KW"/>
</dbReference>
<feature type="domain" description="Glycoside hydrolase family 38 central" evidence="9">
    <location>
        <begin position="263"/>
        <end position="351"/>
    </location>
</feature>
<dbReference type="FunFam" id="2.70.98.30:FF:000001">
    <property type="entry name" value="alpha-mannosidase 2C1 isoform X2"/>
    <property type="match status" value="1"/>
</dbReference>
<evidence type="ECO:0000256" key="3">
    <source>
        <dbReference type="ARBA" id="ARBA00012752"/>
    </source>
</evidence>
<dbReference type="Proteomes" id="UP000053647">
    <property type="component" value="Unassembled WGS sequence"/>
</dbReference>
<keyword evidence="6" id="KW-0326">Glycosidase</keyword>
<evidence type="ECO:0000313" key="10">
    <source>
        <dbReference type="EMBL" id="KIJ07647.1"/>
    </source>
</evidence>
<dbReference type="SMART" id="SM00872">
    <property type="entry name" value="Alpha-mann_mid"/>
    <property type="match status" value="1"/>
</dbReference>
<dbReference type="Gene3D" id="2.70.98.30">
    <property type="entry name" value="Golgi alpha-mannosidase II, domain 4"/>
    <property type="match status" value="1"/>
</dbReference>
<dbReference type="Pfam" id="PF07748">
    <property type="entry name" value="Glyco_hydro_38C"/>
    <property type="match status" value="1"/>
</dbReference>
<dbReference type="Gene3D" id="1.20.1270.50">
    <property type="entry name" value="Glycoside hydrolase family 38, central domain"/>
    <property type="match status" value="1"/>
</dbReference>
<dbReference type="EC" id="3.2.1.24" evidence="3"/>
<dbReference type="PANTHER" id="PTHR46017:SF1">
    <property type="entry name" value="ALPHA-MANNOSIDASE 2C1"/>
    <property type="match status" value="1"/>
</dbReference>
<dbReference type="InterPro" id="IPR000602">
    <property type="entry name" value="Glyco_hydro_38_N"/>
</dbReference>
<evidence type="ECO:0000256" key="5">
    <source>
        <dbReference type="ARBA" id="ARBA00022801"/>
    </source>
</evidence>
<dbReference type="GO" id="GO:0000329">
    <property type="term" value="C:fungal-type vacuole membrane"/>
    <property type="evidence" value="ECO:0007669"/>
    <property type="project" value="TreeGrafter"/>
</dbReference>
<dbReference type="FunFam" id="3.20.110.10:FF:000002">
    <property type="entry name" value="alpha-mannosidase 2C1 isoform X1"/>
    <property type="match status" value="1"/>
</dbReference>
<dbReference type="SUPFAM" id="SSF88713">
    <property type="entry name" value="Glycoside hydrolase/deacetylase"/>
    <property type="match status" value="1"/>
</dbReference>
<dbReference type="Pfam" id="PF09261">
    <property type="entry name" value="Alpha-mann_mid"/>
    <property type="match status" value="1"/>
</dbReference>
<dbReference type="Pfam" id="PF01074">
    <property type="entry name" value="Glyco_hydro_38N"/>
    <property type="match status" value="1"/>
</dbReference>
<sequence length="842" mass="94230">MQDTAWLWPYHVTQQKTARLWSTQVDLMERYPEHRFACSQAQHFKWLEEQYPPLFKRIQEKVASGQFHLISGAWVENDGNMPSGEALVRQFVYGQRYFKSRFGQRCETAWLPDSFGLTAAYPQLIRDAGMKYFFTQKLSCLPTNRDARRNVFPHSTFNWVGIDGTQVICHMTPVETYTAQATVGDMNKGITNHKNLESNDTALLVFGNGDGGGGALPKMLENLHRIRAVANTHRELLPVSMGSTRESKEGSTLPVWRGELYLEFHRGTYTSHGSIKKGNRKSEISLPFIFPSQAEVFHQCLATLATLFQPKGRSYVYPKATIDDCWEKVLLNQFLPGSAIGMVYDDAEQLYSEVRKDCQALLEEAFGVLLSGSVSLLGDMPSSQPFNLVAVNTTPFPRRDVIKIPVSVVSQSLIPQPVQMSADGKHAYVLLQAQENEMIARLTVLSADYTPASVYTNGSDHFVLRNQNMQLTISQGRITSLYDVQLGTGGLVIFEDRPNYWDAWDIEIHHLETPTRLEFSGVHVIAEGPLRASVQTQVKYGKSTIDVTISLDAFNATTKDNSRPLFVFDAEVDWHERHKFLKFELPLAINNTVATYESQFGWVQRPTHKNTTIDAAKFGVCGHKYADLSEYGYGVAFLSESKYGFACEGNILRISLLRAATAPDAEQDQGKHEFSWGVMPHVGSFLESDVPMAAYIFNSPLHLRAVPQATAASPLVLKLPFWLEGSSNVFLETIKRGEDDDFGVNGTTKTVVLRLYEAFGGHGRVELRVARDVPVVNAYTTNLLEDHKSELALAQGANRDFILKLDFRGFEVKTVKLVLAGGKSDSLTAVKCDSWVTVGEDQ</sequence>
<dbReference type="InterPro" id="IPR028995">
    <property type="entry name" value="Glyco_hydro_57/38_cen_sf"/>
</dbReference>
<reference evidence="11" key="2">
    <citation type="submission" date="2015-01" db="EMBL/GenBank/DDBJ databases">
        <title>Evolutionary Origins and Diversification of the Mycorrhizal Mutualists.</title>
        <authorList>
            <consortium name="DOE Joint Genome Institute"/>
            <consortium name="Mycorrhizal Genomics Consortium"/>
            <person name="Kohler A."/>
            <person name="Kuo A."/>
            <person name="Nagy L.G."/>
            <person name="Floudas D."/>
            <person name="Copeland A."/>
            <person name="Barry K.W."/>
            <person name="Cichocki N."/>
            <person name="Veneault-Fourrey C."/>
            <person name="LaButti K."/>
            <person name="Lindquist E.A."/>
            <person name="Lipzen A."/>
            <person name="Lundell T."/>
            <person name="Morin E."/>
            <person name="Murat C."/>
            <person name="Riley R."/>
            <person name="Ohm R."/>
            <person name="Sun H."/>
            <person name="Tunlid A."/>
            <person name="Henrissat B."/>
            <person name="Grigoriev I.V."/>
            <person name="Hibbett D.S."/>
            <person name="Martin F."/>
        </authorList>
    </citation>
    <scope>NUCLEOTIDE SEQUENCE [LARGE SCALE GENOMIC DNA]</scope>
    <source>
        <strain evidence="11">ATCC 200175</strain>
    </source>
</reference>
<keyword evidence="4" id="KW-0479">Metal-binding</keyword>
<dbReference type="Gene3D" id="3.20.110.10">
    <property type="entry name" value="Glycoside hydrolase 38, N terminal domain"/>
    <property type="match status" value="1"/>
</dbReference>
<dbReference type="InterPro" id="IPR041147">
    <property type="entry name" value="GH38_C"/>
</dbReference>
<gene>
    <name evidence="10" type="ORF">PAXINDRAFT_102873</name>
</gene>
<dbReference type="InterPro" id="IPR037094">
    <property type="entry name" value="Glyco_hydro_38_cen_sf"/>
</dbReference>
<evidence type="ECO:0000256" key="1">
    <source>
        <dbReference type="ARBA" id="ARBA00000365"/>
    </source>
</evidence>
<proteinExistence type="inferred from homology"/>
<accession>A0A0C9TIB5</accession>
<dbReference type="FunFam" id="1.20.1270.50:FF:000004">
    <property type="entry name" value="alpha-mannosidase 2C1 isoform X1"/>
    <property type="match status" value="1"/>
</dbReference>
<dbReference type="Pfam" id="PF17677">
    <property type="entry name" value="Glyco_hydro38C2"/>
    <property type="match status" value="1"/>
</dbReference>
<dbReference type="InterPro" id="IPR011682">
    <property type="entry name" value="Glyco_hydro_38_C"/>
</dbReference>
<dbReference type="SUPFAM" id="SSF74650">
    <property type="entry name" value="Galactose mutarotase-like"/>
    <property type="match status" value="1"/>
</dbReference>
<dbReference type="GO" id="GO:0004559">
    <property type="term" value="F:alpha-mannosidase activity"/>
    <property type="evidence" value="ECO:0007669"/>
    <property type="project" value="UniProtKB-EC"/>
</dbReference>
<evidence type="ECO:0000256" key="2">
    <source>
        <dbReference type="ARBA" id="ARBA00009792"/>
    </source>
</evidence>
<dbReference type="AlphaFoldDB" id="A0A0C9TIB5"/>
<organism evidence="10 11">
    <name type="scientific">Paxillus involutus ATCC 200175</name>
    <dbReference type="NCBI Taxonomy" id="664439"/>
    <lineage>
        <taxon>Eukaryota</taxon>
        <taxon>Fungi</taxon>
        <taxon>Dikarya</taxon>
        <taxon>Basidiomycota</taxon>
        <taxon>Agaricomycotina</taxon>
        <taxon>Agaricomycetes</taxon>
        <taxon>Agaricomycetidae</taxon>
        <taxon>Boletales</taxon>
        <taxon>Paxilineae</taxon>
        <taxon>Paxillaceae</taxon>
        <taxon>Paxillus</taxon>
    </lineage>
</organism>
<dbReference type="InterPro" id="IPR015341">
    <property type="entry name" value="Glyco_hydro_38_cen"/>
</dbReference>
<evidence type="ECO:0000256" key="7">
    <source>
        <dbReference type="ARBA" id="ARBA00054985"/>
    </source>
</evidence>
<dbReference type="GO" id="GO:0009313">
    <property type="term" value="P:oligosaccharide catabolic process"/>
    <property type="evidence" value="ECO:0007669"/>
    <property type="project" value="TreeGrafter"/>
</dbReference>
<evidence type="ECO:0000256" key="6">
    <source>
        <dbReference type="ARBA" id="ARBA00023295"/>
    </source>
</evidence>
<dbReference type="GO" id="GO:0006013">
    <property type="term" value="P:mannose metabolic process"/>
    <property type="evidence" value="ECO:0007669"/>
    <property type="project" value="InterPro"/>
</dbReference>
<dbReference type="InterPro" id="IPR011330">
    <property type="entry name" value="Glyco_hydro/deAcase_b/a-brl"/>
</dbReference>
<evidence type="ECO:0000259" key="9">
    <source>
        <dbReference type="SMART" id="SM00872"/>
    </source>
</evidence>
<dbReference type="OrthoDB" id="10261055at2759"/>
<comment type="similarity">
    <text evidence="2">Belongs to the glycosyl hydrolase 38 family.</text>
</comment>
<dbReference type="HOGENOM" id="CLU_003442_1_0_1"/>
<reference evidence="10 11" key="1">
    <citation type="submission" date="2014-06" db="EMBL/GenBank/DDBJ databases">
        <authorList>
            <consortium name="DOE Joint Genome Institute"/>
            <person name="Kuo A."/>
            <person name="Kohler A."/>
            <person name="Nagy L.G."/>
            <person name="Floudas D."/>
            <person name="Copeland A."/>
            <person name="Barry K.W."/>
            <person name="Cichocki N."/>
            <person name="Veneault-Fourrey C."/>
            <person name="LaButti K."/>
            <person name="Lindquist E.A."/>
            <person name="Lipzen A."/>
            <person name="Lundell T."/>
            <person name="Morin E."/>
            <person name="Murat C."/>
            <person name="Sun H."/>
            <person name="Tunlid A."/>
            <person name="Henrissat B."/>
            <person name="Grigoriev I.V."/>
            <person name="Hibbett D.S."/>
            <person name="Martin F."/>
            <person name="Nordberg H.P."/>
            <person name="Cantor M.N."/>
            <person name="Hua S.X."/>
        </authorList>
    </citation>
    <scope>NUCLEOTIDE SEQUENCE [LARGE SCALE GENOMIC DNA]</scope>
    <source>
        <strain evidence="10 11">ATCC 200175</strain>
    </source>
</reference>
<protein>
    <recommendedName>
        <fullName evidence="8">Alpha-mannosidase</fullName>
        <ecNumber evidence="3">3.2.1.24</ecNumber>
    </recommendedName>
</protein>
<dbReference type="GO" id="GO:0030246">
    <property type="term" value="F:carbohydrate binding"/>
    <property type="evidence" value="ECO:0007669"/>
    <property type="project" value="InterPro"/>
</dbReference>
<keyword evidence="11" id="KW-1185">Reference proteome</keyword>
<dbReference type="InterPro" id="IPR027291">
    <property type="entry name" value="Glyco_hydro_38_N_sf"/>
</dbReference>
<dbReference type="InterPro" id="IPR011013">
    <property type="entry name" value="Gal_mutarotase_sf_dom"/>
</dbReference>